<protein>
    <submittedName>
        <fullName evidence="1">Uncharacterized protein</fullName>
    </submittedName>
</protein>
<sequence length="72" mass="7658">MPKPDVFFEIACIGREKKRGQLRFPAPKEEKPTLMVGSLGRSPVRSSVGGEAELAALLGPVLGKGLGQLGQR</sequence>
<evidence type="ECO:0000313" key="2">
    <source>
        <dbReference type="Proteomes" id="UP000002710"/>
    </source>
</evidence>
<keyword evidence="2" id="KW-1185">Reference proteome</keyword>
<gene>
    <name evidence="1" type="ordered locus">Dde_4035</name>
</gene>
<evidence type="ECO:0000313" key="1">
    <source>
        <dbReference type="EMBL" id="AEL79439.1"/>
    </source>
</evidence>
<name>F9XXH4_OLEA2</name>
<accession>F9XXH4</accession>
<organism evidence="1 2">
    <name type="scientific">Oleidesulfovibrio alaskensis (strain ATCC BAA-1058 / DSM 17464 / G20)</name>
    <name type="common">Desulfovibrio alaskensis</name>
    <dbReference type="NCBI Taxonomy" id="207559"/>
    <lineage>
        <taxon>Bacteria</taxon>
        <taxon>Pseudomonadati</taxon>
        <taxon>Thermodesulfobacteriota</taxon>
        <taxon>Desulfovibrionia</taxon>
        <taxon>Desulfovibrionales</taxon>
        <taxon>Desulfovibrionaceae</taxon>
        <taxon>Oleidesulfovibrio</taxon>
    </lineage>
</organism>
<dbReference type="KEGG" id="dde:Dde_4035"/>
<dbReference type="EMBL" id="CP000112">
    <property type="protein sequence ID" value="AEL79439.1"/>
    <property type="molecule type" value="Genomic_DNA"/>
</dbReference>
<reference evidence="1 2" key="1">
    <citation type="journal article" date="2011" name="J. Bacteriol.">
        <title>Complete genome sequence and updated annotation of Desulfovibrio alaskensis G20.</title>
        <authorList>
            <person name="Hauser L.J."/>
            <person name="Land M.L."/>
            <person name="Brown S.D."/>
            <person name="Larimer F."/>
            <person name="Keller K.L."/>
            <person name="Rapp-Giles B.J."/>
            <person name="Price M.N."/>
            <person name="Lin M."/>
            <person name="Bruce D.C."/>
            <person name="Detter J.C."/>
            <person name="Tapia R."/>
            <person name="Han C.S."/>
            <person name="Goodwin L.A."/>
            <person name="Cheng J.F."/>
            <person name="Pitluck S."/>
            <person name="Copeland A."/>
            <person name="Lucas S."/>
            <person name="Nolan M."/>
            <person name="Lapidus A.L."/>
            <person name="Palumbo A.V."/>
            <person name="Wall J.D."/>
        </authorList>
    </citation>
    <scope>NUCLEOTIDE SEQUENCE [LARGE SCALE GENOMIC DNA]</scope>
    <source>
        <strain evidence="2">ATCC BAA 1058 / DSM 17464 / G20</strain>
    </source>
</reference>
<proteinExistence type="predicted"/>
<dbReference type="HOGENOM" id="CLU_2715727_0_0_7"/>
<dbReference type="Proteomes" id="UP000002710">
    <property type="component" value="Chromosome"/>
</dbReference>
<dbReference type="AlphaFoldDB" id="F9XXH4"/>